<dbReference type="AlphaFoldDB" id="A0A1U7LTE6"/>
<feature type="non-terminal residue" evidence="6">
    <location>
        <position position="1"/>
    </location>
</feature>
<feature type="DNA-binding region" description="Fork-head" evidence="3">
    <location>
        <begin position="23"/>
        <end position="120"/>
    </location>
</feature>
<feature type="region of interest" description="Disordered" evidence="4">
    <location>
        <begin position="191"/>
        <end position="297"/>
    </location>
</feature>
<name>A0A1U7LTE6_NEOID</name>
<evidence type="ECO:0000313" key="7">
    <source>
        <dbReference type="Proteomes" id="UP000186594"/>
    </source>
</evidence>
<dbReference type="EMBL" id="LXFE01000289">
    <property type="protein sequence ID" value="OLL25888.1"/>
    <property type="molecule type" value="Genomic_DNA"/>
</dbReference>
<organism evidence="6 7">
    <name type="scientific">Neolecta irregularis (strain DAH-3)</name>
    <dbReference type="NCBI Taxonomy" id="1198029"/>
    <lineage>
        <taxon>Eukaryota</taxon>
        <taxon>Fungi</taxon>
        <taxon>Dikarya</taxon>
        <taxon>Ascomycota</taxon>
        <taxon>Taphrinomycotina</taxon>
        <taxon>Neolectales</taxon>
        <taxon>Neolectaceae</taxon>
        <taxon>Neolecta</taxon>
    </lineage>
</organism>
<comment type="caution">
    <text evidence="6">The sequence shown here is derived from an EMBL/GenBank/DDBJ whole genome shotgun (WGS) entry which is preliminary data.</text>
</comment>
<dbReference type="InterPro" id="IPR036388">
    <property type="entry name" value="WH-like_DNA-bd_sf"/>
</dbReference>
<protein>
    <submittedName>
        <fullName evidence="6">Forkhead box protein J2</fullName>
    </submittedName>
</protein>
<evidence type="ECO:0000256" key="4">
    <source>
        <dbReference type="SAM" id="MobiDB-lite"/>
    </source>
</evidence>
<dbReference type="OrthoDB" id="5402974at2759"/>
<dbReference type="GO" id="GO:0000978">
    <property type="term" value="F:RNA polymerase II cis-regulatory region sequence-specific DNA binding"/>
    <property type="evidence" value="ECO:0007669"/>
    <property type="project" value="TreeGrafter"/>
</dbReference>
<dbReference type="PANTHER" id="PTHR11829:SF343">
    <property type="entry name" value="FORK-HEAD DOMAIN-CONTAINING PROTEIN"/>
    <property type="match status" value="1"/>
</dbReference>
<evidence type="ECO:0000313" key="6">
    <source>
        <dbReference type="EMBL" id="OLL25888.1"/>
    </source>
</evidence>
<evidence type="ECO:0000256" key="2">
    <source>
        <dbReference type="ARBA" id="ARBA00023242"/>
    </source>
</evidence>
<dbReference type="CDD" id="cd20024">
    <property type="entry name" value="FH_FOXJ2-like"/>
    <property type="match status" value="1"/>
</dbReference>
<dbReference type="PANTHER" id="PTHR11829">
    <property type="entry name" value="FORKHEAD BOX PROTEIN"/>
    <property type="match status" value="1"/>
</dbReference>
<dbReference type="PROSITE" id="PS50039">
    <property type="entry name" value="FORK_HEAD_3"/>
    <property type="match status" value="1"/>
</dbReference>
<comment type="subcellular location">
    <subcellularLocation>
        <location evidence="3">Nucleus</location>
    </subcellularLocation>
</comment>
<dbReference type="Proteomes" id="UP000186594">
    <property type="component" value="Unassembled WGS sequence"/>
</dbReference>
<dbReference type="GO" id="GO:0009653">
    <property type="term" value="P:anatomical structure morphogenesis"/>
    <property type="evidence" value="ECO:0007669"/>
    <property type="project" value="TreeGrafter"/>
</dbReference>
<evidence type="ECO:0000256" key="3">
    <source>
        <dbReference type="PROSITE-ProRule" id="PRU00089"/>
    </source>
</evidence>
<evidence type="ECO:0000256" key="1">
    <source>
        <dbReference type="ARBA" id="ARBA00023125"/>
    </source>
</evidence>
<evidence type="ECO:0000259" key="5">
    <source>
        <dbReference type="PROSITE" id="PS50039"/>
    </source>
</evidence>
<dbReference type="GO" id="GO:0000981">
    <property type="term" value="F:DNA-binding transcription factor activity, RNA polymerase II-specific"/>
    <property type="evidence" value="ECO:0007669"/>
    <property type="project" value="TreeGrafter"/>
</dbReference>
<dbReference type="STRING" id="1198029.A0A1U7LTE6"/>
<dbReference type="GO" id="GO:0030154">
    <property type="term" value="P:cell differentiation"/>
    <property type="evidence" value="ECO:0007669"/>
    <property type="project" value="TreeGrafter"/>
</dbReference>
<dbReference type="SMART" id="SM00339">
    <property type="entry name" value="FH"/>
    <property type="match status" value="1"/>
</dbReference>
<keyword evidence="7" id="KW-1185">Reference proteome</keyword>
<feature type="domain" description="Fork-head" evidence="5">
    <location>
        <begin position="23"/>
        <end position="120"/>
    </location>
</feature>
<dbReference type="SUPFAM" id="SSF46785">
    <property type="entry name" value="Winged helix' DNA-binding domain"/>
    <property type="match status" value="1"/>
</dbReference>
<dbReference type="Gene3D" id="1.10.10.10">
    <property type="entry name" value="Winged helix-like DNA-binding domain superfamily/Winged helix DNA-binding domain"/>
    <property type="match status" value="1"/>
</dbReference>
<accession>A0A1U7LTE6</accession>
<dbReference type="InterPro" id="IPR001766">
    <property type="entry name" value="Fork_head_dom"/>
</dbReference>
<feature type="region of interest" description="Disordered" evidence="4">
    <location>
        <begin position="110"/>
        <end position="178"/>
    </location>
</feature>
<dbReference type="InterPro" id="IPR030456">
    <property type="entry name" value="TF_fork_head_CS_2"/>
</dbReference>
<dbReference type="Pfam" id="PF00250">
    <property type="entry name" value="Forkhead"/>
    <property type="match status" value="1"/>
</dbReference>
<gene>
    <name evidence="6" type="ORF">NEOLI_004506</name>
</gene>
<dbReference type="GO" id="GO:0005634">
    <property type="term" value="C:nucleus"/>
    <property type="evidence" value="ECO:0007669"/>
    <property type="project" value="UniProtKB-SubCell"/>
</dbReference>
<dbReference type="InterPro" id="IPR036390">
    <property type="entry name" value="WH_DNA-bd_sf"/>
</dbReference>
<dbReference type="PRINTS" id="PR00053">
    <property type="entry name" value="FORKHEAD"/>
</dbReference>
<proteinExistence type="predicted"/>
<dbReference type="InterPro" id="IPR050211">
    <property type="entry name" value="FOX_domain-containing"/>
</dbReference>
<keyword evidence="2 3" id="KW-0539">Nucleus</keyword>
<reference evidence="6 7" key="1">
    <citation type="submission" date="2016-04" db="EMBL/GenBank/DDBJ databases">
        <title>Evolutionary innovation and constraint leading to complex multicellularity in the Ascomycota.</title>
        <authorList>
            <person name="Cisse O."/>
            <person name="Nguyen A."/>
            <person name="Hewitt D.A."/>
            <person name="Jedd G."/>
            <person name="Stajich J.E."/>
        </authorList>
    </citation>
    <scope>NUCLEOTIDE SEQUENCE [LARGE SCALE GENOMIC DNA]</scope>
    <source>
        <strain evidence="6 7">DAH-3</strain>
    </source>
</reference>
<feature type="compositionally biased region" description="Low complexity" evidence="4">
    <location>
        <begin position="111"/>
        <end position="129"/>
    </location>
</feature>
<keyword evidence="1 3" id="KW-0238">DNA-binding</keyword>
<dbReference type="FunFam" id="1.10.10.10:FF:000135">
    <property type="entry name" value="forkhead box protein G1"/>
    <property type="match status" value="1"/>
</dbReference>
<sequence length="297" mass="33256">AAARRSVLLDIASLQVQIGIPDKPRNSYAQLITYAIATSEHKRMTLSDLYQWCIDSFPFFKNSPRQGWKNSLRHNLSLNKTFMKIPRPVNESGKGSYWVLNPEALQHGLMSTSQSRARQRSKSANAASREQIRARDAAVTAANEGASRRASSLLEAPQVKRQHTALAPQSPLSFRPLPFTHDPAAQFPVFRDQMYLPPPPPHLPQSSPFPHLPHHQMRPLPPSPQRQSRFPHFESDAQPPDLWNFRSDQLAPLPSSQWQPPQIPDLHPQWAVQDQRVGDETGNSPCGGGDDDDDGGQ</sequence>
<dbReference type="PROSITE" id="PS00658">
    <property type="entry name" value="FORK_HEAD_2"/>
    <property type="match status" value="1"/>
</dbReference>